<dbReference type="GO" id="GO:0009252">
    <property type="term" value="P:peptidoglycan biosynthetic process"/>
    <property type="evidence" value="ECO:0007669"/>
    <property type="project" value="UniProtKB-UniRule"/>
</dbReference>
<keyword evidence="2" id="KW-0573">Peptidoglycan synthesis</keyword>
<name>A0A9D9GTJ5_9GAMM</name>
<feature type="binding site" evidence="2">
    <location>
        <begin position="3"/>
        <end position="6"/>
    </location>
    <ligand>
        <name>substrate</name>
    </ligand>
</feature>
<keyword evidence="2" id="KW-0479">Metal-binding</keyword>
<dbReference type="InterPro" id="IPR036424">
    <property type="entry name" value="UPP_synth-like_sf"/>
</dbReference>
<dbReference type="Gene3D" id="3.40.1180.10">
    <property type="entry name" value="Decaprenyl diphosphate synthase-like"/>
    <property type="match status" value="1"/>
</dbReference>
<keyword evidence="2" id="KW-0460">Magnesium</keyword>
<dbReference type="PANTHER" id="PTHR10291">
    <property type="entry name" value="DEHYDRODOLICHYL DIPHOSPHATE SYNTHASE FAMILY MEMBER"/>
    <property type="match status" value="1"/>
</dbReference>
<gene>
    <name evidence="2 4" type="primary">uppS</name>
    <name evidence="4" type="ORF">IAB19_09500</name>
</gene>
<comment type="subunit">
    <text evidence="2">Homodimer.</text>
</comment>
<dbReference type="SUPFAM" id="SSF64005">
    <property type="entry name" value="Undecaprenyl diphosphate synthase"/>
    <property type="match status" value="1"/>
</dbReference>
<organism evidence="4 5">
    <name type="scientific">Candidatus Avisuccinivibrio stercorigallinarum</name>
    <dbReference type="NCBI Taxonomy" id="2840704"/>
    <lineage>
        <taxon>Bacteria</taxon>
        <taxon>Pseudomonadati</taxon>
        <taxon>Pseudomonadota</taxon>
        <taxon>Gammaproteobacteria</taxon>
        <taxon>Aeromonadales</taxon>
        <taxon>Succinivibrionaceae</taxon>
        <taxon>Succinivibrionaceae incertae sedis</taxon>
        <taxon>Candidatus Avisuccinivibrio</taxon>
    </lineage>
</organism>
<dbReference type="GO" id="GO:0016094">
    <property type="term" value="P:polyprenol biosynthetic process"/>
    <property type="evidence" value="ECO:0007669"/>
    <property type="project" value="TreeGrafter"/>
</dbReference>
<keyword evidence="2" id="KW-0961">Cell wall biogenesis/degradation</keyword>
<feature type="binding site" evidence="2">
    <location>
        <position position="19"/>
    </location>
    <ligand>
        <name>substrate</name>
    </ligand>
</feature>
<dbReference type="EC" id="2.5.1.31" evidence="2"/>
<comment type="function">
    <text evidence="2">Catalyzes the sequential condensation of isopentenyl diphosphate (IPP) with (2E,6E)-farnesyl diphosphate (E,E-FPP) to yield (2Z,6Z,10Z,14Z,18Z,22Z,26Z,30Z,34E,38E)-undecaprenyl diphosphate (di-trans,octa-cis-UPP). UPP is the precursor of glycosyl carrier lipid in the biosynthesis of bacterial cell wall polysaccharide components such as peptidoglycan and lipopolysaccharide.</text>
</comment>
<dbReference type="HAMAP" id="MF_01139">
    <property type="entry name" value="ISPT"/>
    <property type="match status" value="1"/>
</dbReference>
<feature type="active site" evidence="2">
    <location>
        <position position="2"/>
    </location>
</feature>
<dbReference type="AlphaFoldDB" id="A0A9D9GTJ5"/>
<dbReference type="Proteomes" id="UP000823631">
    <property type="component" value="Unassembled WGS sequence"/>
</dbReference>
<feature type="binding site" evidence="2">
    <location>
        <position position="7"/>
    </location>
    <ligand>
        <name>substrate</name>
    </ligand>
</feature>
<protein>
    <recommendedName>
        <fullName evidence="2">Ditrans,polycis-undecaprenyl-diphosphate synthase ((2E,6E)-farnesyl-diphosphate specific)</fullName>
        <ecNumber evidence="2">2.5.1.31</ecNumber>
    </recommendedName>
    <alternativeName>
        <fullName evidence="2">Ditrans,polycis-undecaprenylcistransferase</fullName>
    </alternativeName>
    <alternativeName>
        <fullName evidence="2">Undecaprenyl diphosphate synthase</fullName>
        <shortName evidence="2">UDS</shortName>
    </alternativeName>
    <alternativeName>
        <fullName evidence="2">Undecaprenyl pyrophosphate synthase</fullName>
        <shortName evidence="2">UPP synthase</shortName>
    </alternativeName>
</protein>
<dbReference type="GO" id="GO:0071555">
    <property type="term" value="P:cell wall organization"/>
    <property type="evidence" value="ECO:0007669"/>
    <property type="project" value="UniProtKB-KW"/>
</dbReference>
<keyword evidence="2" id="KW-0133">Cell shape</keyword>
<accession>A0A9D9GTJ5</accession>
<feature type="binding site" evidence="2">
    <location>
        <position position="187"/>
    </location>
    <ligand>
        <name>Mg(2+)</name>
        <dbReference type="ChEBI" id="CHEBI:18420"/>
    </ligand>
</feature>
<feature type="region of interest" description="Disordered" evidence="3">
    <location>
        <begin position="221"/>
        <end position="243"/>
    </location>
</feature>
<dbReference type="InterPro" id="IPR001441">
    <property type="entry name" value="UPP_synth-like"/>
</dbReference>
<reference evidence="4" key="2">
    <citation type="journal article" date="2021" name="PeerJ">
        <title>Extensive microbial diversity within the chicken gut microbiome revealed by metagenomics and culture.</title>
        <authorList>
            <person name="Gilroy R."/>
            <person name="Ravi A."/>
            <person name="Getino M."/>
            <person name="Pursley I."/>
            <person name="Horton D.L."/>
            <person name="Alikhan N.F."/>
            <person name="Baker D."/>
            <person name="Gharbi K."/>
            <person name="Hall N."/>
            <person name="Watson M."/>
            <person name="Adriaenssens E.M."/>
            <person name="Foster-Nyarko E."/>
            <person name="Jarju S."/>
            <person name="Secka A."/>
            <person name="Antonio M."/>
            <person name="Oren A."/>
            <person name="Chaudhuri R.R."/>
            <person name="La Ragione R."/>
            <person name="Hildebrand F."/>
            <person name="Pallen M.J."/>
        </authorList>
    </citation>
    <scope>NUCLEOTIDE SEQUENCE</scope>
    <source>
        <strain evidence="4">17213</strain>
    </source>
</reference>
<dbReference type="FunFam" id="3.40.1180.10:FF:000001">
    <property type="entry name" value="(2E,6E)-farnesyl-diphosphate-specific ditrans,polycis-undecaprenyl-diphosphate synthase"/>
    <property type="match status" value="1"/>
</dbReference>
<comment type="caution">
    <text evidence="4">The sequence shown here is derived from an EMBL/GenBank/DDBJ whole genome shotgun (WGS) entry which is preliminary data.</text>
</comment>
<feature type="binding site" evidence="2">
    <location>
        <begin position="174"/>
        <end position="176"/>
    </location>
    <ligand>
        <name>substrate</name>
    </ligand>
</feature>
<feature type="binding site" evidence="2">
    <location>
        <position position="53"/>
    </location>
    <ligand>
        <name>substrate</name>
    </ligand>
</feature>
<dbReference type="Pfam" id="PF01255">
    <property type="entry name" value="Prenyltransf"/>
    <property type="match status" value="1"/>
</dbReference>
<feature type="binding site" evidence="2">
    <location>
        <position position="2"/>
    </location>
    <ligand>
        <name>Mg(2+)</name>
        <dbReference type="ChEBI" id="CHEBI:18420"/>
    </ligand>
</feature>
<reference evidence="4" key="1">
    <citation type="submission" date="2020-10" db="EMBL/GenBank/DDBJ databases">
        <authorList>
            <person name="Gilroy R."/>
        </authorList>
    </citation>
    <scope>NUCLEOTIDE SEQUENCE</scope>
    <source>
        <strain evidence="4">17213</strain>
    </source>
</reference>
<feature type="binding site" evidence="2">
    <location>
        <position position="51"/>
    </location>
    <ligand>
        <name>substrate</name>
    </ligand>
</feature>
<evidence type="ECO:0000256" key="2">
    <source>
        <dbReference type="HAMAP-Rule" id="MF_01139"/>
    </source>
</evidence>
<comment type="cofactor">
    <cofactor evidence="2">
        <name>Mg(2+)</name>
        <dbReference type="ChEBI" id="CHEBI:18420"/>
    </cofactor>
    <text evidence="2">Binds 2 magnesium ions per subunit.</text>
</comment>
<dbReference type="PANTHER" id="PTHR10291:SF0">
    <property type="entry name" value="DEHYDRODOLICHYL DIPHOSPHATE SYNTHASE 2"/>
    <property type="match status" value="1"/>
</dbReference>
<feature type="active site" description="Proton acceptor" evidence="2">
    <location>
        <position position="50"/>
    </location>
</feature>
<evidence type="ECO:0000256" key="1">
    <source>
        <dbReference type="ARBA" id="ARBA00022679"/>
    </source>
</evidence>
<comment type="similarity">
    <text evidence="2">Belongs to the UPP synthase family.</text>
</comment>
<keyword evidence="1 2" id="KW-0808">Transferase</keyword>
<proteinExistence type="inferred from homology"/>
<comment type="catalytic activity">
    <reaction evidence="2">
        <text>8 isopentenyl diphosphate + (2E,6E)-farnesyl diphosphate = di-trans,octa-cis-undecaprenyl diphosphate + 8 diphosphate</text>
        <dbReference type="Rhea" id="RHEA:27551"/>
        <dbReference type="ChEBI" id="CHEBI:33019"/>
        <dbReference type="ChEBI" id="CHEBI:58405"/>
        <dbReference type="ChEBI" id="CHEBI:128769"/>
        <dbReference type="ChEBI" id="CHEBI:175763"/>
        <dbReference type="EC" id="2.5.1.31"/>
    </reaction>
</comment>
<dbReference type="PROSITE" id="PS01066">
    <property type="entry name" value="UPP_SYNTHASE"/>
    <property type="match status" value="1"/>
</dbReference>
<dbReference type="EMBL" id="JADINH010000188">
    <property type="protein sequence ID" value="MBO8416603.1"/>
    <property type="molecule type" value="Genomic_DNA"/>
</dbReference>
<dbReference type="GO" id="GO:0008360">
    <property type="term" value="P:regulation of cell shape"/>
    <property type="evidence" value="ECO:0007669"/>
    <property type="project" value="UniProtKB-KW"/>
</dbReference>
<dbReference type="GO" id="GO:0008834">
    <property type="term" value="F:ditrans,polycis-undecaprenyl-diphosphate synthase [(2E,6E)-farnesyl-diphosphate specific] activity"/>
    <property type="evidence" value="ECO:0007669"/>
    <property type="project" value="UniProtKB-UniRule"/>
</dbReference>
<dbReference type="NCBIfam" id="TIGR00055">
    <property type="entry name" value="uppS"/>
    <property type="match status" value="1"/>
</dbReference>
<dbReference type="GO" id="GO:0000287">
    <property type="term" value="F:magnesium ion binding"/>
    <property type="evidence" value="ECO:0007669"/>
    <property type="project" value="UniProtKB-UniRule"/>
</dbReference>
<dbReference type="InterPro" id="IPR018520">
    <property type="entry name" value="UPP_synth-like_CS"/>
</dbReference>
<feature type="binding site" evidence="2">
    <location>
        <position position="168"/>
    </location>
    <ligand>
        <name>substrate</name>
    </ligand>
</feature>
<evidence type="ECO:0000313" key="4">
    <source>
        <dbReference type="EMBL" id="MBO8416603.1"/>
    </source>
</evidence>
<evidence type="ECO:0000256" key="3">
    <source>
        <dbReference type="SAM" id="MobiDB-lite"/>
    </source>
</evidence>
<dbReference type="CDD" id="cd00475">
    <property type="entry name" value="Cis_IPPS"/>
    <property type="match status" value="1"/>
</dbReference>
<evidence type="ECO:0000313" key="5">
    <source>
        <dbReference type="Proteomes" id="UP000823631"/>
    </source>
</evidence>
<feature type="binding site" evidence="2">
    <location>
        <position position="15"/>
    </location>
    <ligand>
        <name>substrate</name>
    </ligand>
</feature>
<sequence>MDGNGRWAEARGMIRVRGHQQGAEAVRRIIAAAAKAGVQILTLYAFSSENWKRPRTEVQALMKLLGRALTENAQTLNDNDIKVKIIGDVTALSGALQKSIHKLEDLTKDNQRMLLNIAINYGSRLELTRAVQQIAVKVQQGTLKPEDISEDLISRELYAPDNVDLLVRTGGEFRLSNFLLWQAAYAEIFVTDKLWPDFDEAELKRAFAFYSGRERRFGMTSAQIREQAGPGAADKTNIKPEQV</sequence>
<feature type="binding site" evidence="2">
    <location>
        <begin position="47"/>
        <end position="49"/>
    </location>
    <ligand>
        <name>substrate</name>
    </ligand>
</feature>